<dbReference type="PROSITE" id="PS51257">
    <property type="entry name" value="PROKAR_LIPOPROTEIN"/>
    <property type="match status" value="1"/>
</dbReference>
<evidence type="ECO:0000256" key="1">
    <source>
        <dbReference type="SAM" id="SignalP"/>
    </source>
</evidence>
<dbReference type="AlphaFoldDB" id="A0A434AZ85"/>
<dbReference type="EMBL" id="RJJX01000001">
    <property type="protein sequence ID" value="RUT79931.1"/>
    <property type="molecule type" value="Genomic_DNA"/>
</dbReference>
<keyword evidence="1" id="KW-0732">Signal</keyword>
<dbReference type="OrthoDB" id="1118190at2"/>
<reference evidence="2 3" key="1">
    <citation type="submission" date="2018-11" db="EMBL/GenBank/DDBJ databases">
        <title>Parancylomarina longa gen. nov., sp. nov., isolated from sediments of southern Okinawa.</title>
        <authorList>
            <person name="Fu T."/>
        </authorList>
    </citation>
    <scope>NUCLEOTIDE SEQUENCE [LARGE SCALE GENOMIC DNA]</scope>
    <source>
        <strain evidence="2 3">T3-2 S1-C</strain>
    </source>
</reference>
<dbReference type="RefSeq" id="WP_127342072.1">
    <property type="nucleotide sequence ID" value="NZ_RJJX01000001.1"/>
</dbReference>
<name>A0A434AZ85_9BACT</name>
<dbReference type="Proteomes" id="UP000282985">
    <property type="component" value="Unassembled WGS sequence"/>
</dbReference>
<comment type="caution">
    <text evidence="2">The sequence shown here is derived from an EMBL/GenBank/DDBJ whole genome shotgun (WGS) entry which is preliminary data.</text>
</comment>
<accession>A0A434AZ85</accession>
<keyword evidence="3" id="KW-1185">Reference proteome</keyword>
<evidence type="ECO:0008006" key="4">
    <source>
        <dbReference type="Google" id="ProtNLM"/>
    </source>
</evidence>
<proteinExistence type="predicted"/>
<feature type="signal peptide" evidence="1">
    <location>
        <begin position="1"/>
        <end position="23"/>
    </location>
</feature>
<evidence type="ECO:0000313" key="3">
    <source>
        <dbReference type="Proteomes" id="UP000282985"/>
    </source>
</evidence>
<sequence>MKKSYLLLIALFTGLLFSCQSKQNTSKEQALPAGYNKLLVSKVIEGGTYSYLKGNNGTADIWVAIQKQAITVGNTYYYKGALEMKDFHSKELDRDFPVIYFLNEISDKIATSNPAIPASHMKKSTAKKLEVTIEAEEGVTNLSALFAKKAELSGKKITVKGKVAKFNKNIMGKNWIHIQDGSEFEGNFDLAITSADMVSIGQIVKFKGVITLNKDFGAGYSYDVIMENAILEK</sequence>
<evidence type="ECO:0000313" key="2">
    <source>
        <dbReference type="EMBL" id="RUT79931.1"/>
    </source>
</evidence>
<organism evidence="2 3">
    <name type="scientific">Ancylomarina longa</name>
    <dbReference type="NCBI Taxonomy" id="2487017"/>
    <lineage>
        <taxon>Bacteria</taxon>
        <taxon>Pseudomonadati</taxon>
        <taxon>Bacteroidota</taxon>
        <taxon>Bacteroidia</taxon>
        <taxon>Marinilabiliales</taxon>
        <taxon>Marinifilaceae</taxon>
        <taxon>Ancylomarina</taxon>
    </lineage>
</organism>
<gene>
    <name evidence="2" type="ORF">DLK05_00835</name>
</gene>
<feature type="chain" id="PRO_5019076545" description="DNA-binding protein" evidence="1">
    <location>
        <begin position="24"/>
        <end position="233"/>
    </location>
</feature>
<protein>
    <recommendedName>
        <fullName evidence="4">DNA-binding protein</fullName>
    </recommendedName>
</protein>